<evidence type="ECO:0000256" key="1">
    <source>
        <dbReference type="SAM" id="MobiDB-lite"/>
    </source>
</evidence>
<comment type="caution">
    <text evidence="2">The sequence shown here is derived from an EMBL/GenBank/DDBJ whole genome shotgun (WGS) entry which is preliminary data.</text>
</comment>
<organism evidence="2 3">
    <name type="scientific">Amnibacterium endophyticum</name>
    <dbReference type="NCBI Taxonomy" id="2109337"/>
    <lineage>
        <taxon>Bacteria</taxon>
        <taxon>Bacillati</taxon>
        <taxon>Actinomycetota</taxon>
        <taxon>Actinomycetes</taxon>
        <taxon>Micrococcales</taxon>
        <taxon>Microbacteriaceae</taxon>
        <taxon>Amnibacterium</taxon>
    </lineage>
</organism>
<dbReference type="EMBL" id="JBHUEA010000016">
    <property type="protein sequence ID" value="MFD1722056.1"/>
    <property type="molecule type" value="Genomic_DNA"/>
</dbReference>
<gene>
    <name evidence="2" type="ORF">ACFSBI_10895</name>
</gene>
<dbReference type="Proteomes" id="UP001597347">
    <property type="component" value="Unassembled WGS sequence"/>
</dbReference>
<protein>
    <submittedName>
        <fullName evidence="2">Uncharacterized protein</fullName>
    </submittedName>
</protein>
<name>A0ABW4LFD5_9MICO</name>
<accession>A0ABW4LFD5</accession>
<sequence length="52" mass="5327">MSDERPPGEPDQQDETVPAERVGPGPEHERVAGDAASAPAAQPRESTGSTSA</sequence>
<reference evidence="3" key="1">
    <citation type="journal article" date="2019" name="Int. J. Syst. Evol. Microbiol.">
        <title>The Global Catalogue of Microorganisms (GCM) 10K type strain sequencing project: providing services to taxonomists for standard genome sequencing and annotation.</title>
        <authorList>
            <consortium name="The Broad Institute Genomics Platform"/>
            <consortium name="The Broad Institute Genome Sequencing Center for Infectious Disease"/>
            <person name="Wu L."/>
            <person name="Ma J."/>
        </authorList>
    </citation>
    <scope>NUCLEOTIDE SEQUENCE [LARGE SCALE GENOMIC DNA]</scope>
    <source>
        <strain evidence="3">CGMCC 1.12471</strain>
    </source>
</reference>
<evidence type="ECO:0000313" key="2">
    <source>
        <dbReference type="EMBL" id="MFD1722056.1"/>
    </source>
</evidence>
<feature type="region of interest" description="Disordered" evidence="1">
    <location>
        <begin position="1"/>
        <end position="52"/>
    </location>
</feature>
<proteinExistence type="predicted"/>
<dbReference type="RefSeq" id="WP_377934835.1">
    <property type="nucleotide sequence ID" value="NZ_JBHUEA010000016.1"/>
</dbReference>
<evidence type="ECO:0000313" key="3">
    <source>
        <dbReference type="Proteomes" id="UP001597347"/>
    </source>
</evidence>
<keyword evidence="3" id="KW-1185">Reference proteome</keyword>